<dbReference type="OMA" id="VKVSVWH"/>
<dbReference type="Gene3D" id="3.40.50.720">
    <property type="entry name" value="NAD(P)-binding Rossmann-like Domain"/>
    <property type="match status" value="1"/>
</dbReference>
<dbReference type="InterPro" id="IPR008030">
    <property type="entry name" value="NmrA-like"/>
</dbReference>
<name>A0A9X0I2G5_9ACTN</name>
<dbReference type="EMBL" id="LMWI01000002">
    <property type="protein sequence ID" value="KUJ45555.1"/>
    <property type="molecule type" value="Genomic_DNA"/>
</dbReference>
<dbReference type="Gene3D" id="3.90.25.10">
    <property type="entry name" value="UDP-galactose 4-epimerase, domain 1"/>
    <property type="match status" value="1"/>
</dbReference>
<gene>
    <name evidence="2" type="ORF">ADL17_21145</name>
</gene>
<dbReference type="PANTHER" id="PTHR43162:SF1">
    <property type="entry name" value="PRESTALK A DIFFERENTIATION PROTEIN A"/>
    <property type="match status" value="1"/>
</dbReference>
<organism evidence="2 3">
    <name type="scientific">Micromonospora maris</name>
    <dbReference type="NCBI Taxonomy" id="1003110"/>
    <lineage>
        <taxon>Bacteria</taxon>
        <taxon>Bacillati</taxon>
        <taxon>Actinomycetota</taxon>
        <taxon>Actinomycetes</taxon>
        <taxon>Micromonosporales</taxon>
        <taxon>Micromonosporaceae</taxon>
        <taxon>Micromonospora</taxon>
    </lineage>
</organism>
<sequence>MIIVTGATGRIGRALVDRLDRHAVARRAVVRQPRHVAELGGDVTLADFADPRSIRAALVPGARLLLNGVPGPDFVHQQRSIIDLAAEAGVAQLVKISVRGAAPGALLAQGQHGEIDDHLRASGLPYLILQPVGFMQNLLPEVSFTDGEGRFYGSYGSGPVGYLDARDIADVAAALLTRPVEANATLTLTGPEAYTHQEVAETMTAVLGRPVHYVDLPVAAMAQRLRAAGLPPAFADDLARLMRDVGDGRWADTTDTVQAITGRPPRTLATFIADHATSWT</sequence>
<dbReference type="InterPro" id="IPR051604">
    <property type="entry name" value="Ergot_Alk_Oxidoreductase"/>
</dbReference>
<dbReference type="SUPFAM" id="SSF51735">
    <property type="entry name" value="NAD(P)-binding Rossmann-fold domains"/>
    <property type="match status" value="1"/>
</dbReference>
<dbReference type="AlphaFoldDB" id="A0A9X0I2G5"/>
<comment type="caution">
    <text evidence="2">The sequence shown here is derived from an EMBL/GenBank/DDBJ whole genome shotgun (WGS) entry which is preliminary data.</text>
</comment>
<dbReference type="InterPro" id="IPR036291">
    <property type="entry name" value="NAD(P)-bd_dom_sf"/>
</dbReference>
<keyword evidence="3" id="KW-1185">Reference proteome</keyword>
<dbReference type="PANTHER" id="PTHR43162">
    <property type="match status" value="1"/>
</dbReference>
<accession>A0A9X0I2G5</accession>
<reference evidence="2 3" key="1">
    <citation type="submission" date="2015-10" db="EMBL/GenBank/DDBJ databases">
        <authorList>
            <person name="Ju K.-S."/>
            <person name="Doroghazi J.R."/>
            <person name="Metcalf W.W."/>
        </authorList>
    </citation>
    <scope>NUCLEOTIDE SEQUENCE [LARGE SCALE GENOMIC DNA]</scope>
    <source>
        <strain evidence="2 3">NRRL B-24793</strain>
    </source>
</reference>
<proteinExistence type="predicted"/>
<dbReference type="Pfam" id="PF05368">
    <property type="entry name" value="NmrA"/>
    <property type="match status" value="1"/>
</dbReference>
<dbReference type="RefSeq" id="WP_013734963.1">
    <property type="nucleotide sequence ID" value="NZ_LMWI01000002.1"/>
</dbReference>
<dbReference type="Proteomes" id="UP000053246">
    <property type="component" value="Unassembled WGS sequence"/>
</dbReference>
<feature type="domain" description="NmrA-like" evidence="1">
    <location>
        <begin position="2"/>
        <end position="244"/>
    </location>
</feature>
<evidence type="ECO:0000313" key="2">
    <source>
        <dbReference type="EMBL" id="KUJ45555.1"/>
    </source>
</evidence>
<protein>
    <submittedName>
        <fullName evidence="2">NmrA family transcriptional regulator</fullName>
    </submittedName>
</protein>
<evidence type="ECO:0000313" key="3">
    <source>
        <dbReference type="Proteomes" id="UP000053246"/>
    </source>
</evidence>
<evidence type="ECO:0000259" key="1">
    <source>
        <dbReference type="Pfam" id="PF05368"/>
    </source>
</evidence>